<evidence type="ECO:0000256" key="1">
    <source>
        <dbReference type="SAM" id="Coils"/>
    </source>
</evidence>
<sequence length="331" mass="37661">MRELERRRSETASRLANLRVKLEAAEEMVSGKACVYTTGSFGRGDASPYSDLDLFIVGRLDDDKEEEPTSALKRLDDVLVRADLVRATRDLKIPDFDGDGKYLVHYSIADLTKTLGHPEDDVTNTFTARLLLLLESSPLLGRSVYESITRDVIARYWQDFSDHEASFIPGFLANDILRLWRTFCVNYEVRTASTSVEKKAKRKVKNFKLKHSRLLTCFSALLFLLNVFRLNKTVRSEDAVEMIKLSPTQRLEKIAGMHADMSVQSCVSKLLDQYDAFLEMTNHSELELVSIFQDGVRYQPYKERGHAFGNTMFNAVNLVGDGSLFHRILTV</sequence>
<feature type="domain" description="Polymerase nucleotidyl transferase" evidence="2">
    <location>
        <begin position="22"/>
        <end position="74"/>
    </location>
</feature>
<dbReference type="InterPro" id="IPR043519">
    <property type="entry name" value="NT_sf"/>
</dbReference>
<proteinExistence type="predicted"/>
<organism evidence="3 4">
    <name type="scientific">Nitrobacter winogradskyi</name>
    <name type="common">Nitrobacter agilis</name>
    <dbReference type="NCBI Taxonomy" id="913"/>
    <lineage>
        <taxon>Bacteria</taxon>
        <taxon>Pseudomonadati</taxon>
        <taxon>Pseudomonadota</taxon>
        <taxon>Alphaproteobacteria</taxon>
        <taxon>Hyphomicrobiales</taxon>
        <taxon>Nitrobacteraceae</taxon>
        <taxon>Nitrobacter</taxon>
    </lineage>
</organism>
<dbReference type="CDD" id="cd05403">
    <property type="entry name" value="NT_KNTase_like"/>
    <property type="match status" value="1"/>
</dbReference>
<comment type="caution">
    <text evidence="3">The sequence shown here is derived from an EMBL/GenBank/DDBJ whole genome shotgun (WGS) entry which is preliminary data.</text>
</comment>
<dbReference type="Gene3D" id="3.30.460.10">
    <property type="entry name" value="Beta Polymerase, domain 2"/>
    <property type="match status" value="1"/>
</dbReference>
<dbReference type="AlphaFoldDB" id="A0A4Y3WEA1"/>
<gene>
    <name evidence="3" type="ORF">NWI01_14680</name>
</gene>
<feature type="coiled-coil region" evidence="1">
    <location>
        <begin position="1"/>
        <end position="28"/>
    </location>
</feature>
<evidence type="ECO:0000313" key="3">
    <source>
        <dbReference type="EMBL" id="GEC15576.1"/>
    </source>
</evidence>
<dbReference type="RefSeq" id="WP_181410407.1">
    <property type="nucleotide sequence ID" value="NZ_BJNF01000032.1"/>
</dbReference>
<dbReference type="GO" id="GO:0016779">
    <property type="term" value="F:nucleotidyltransferase activity"/>
    <property type="evidence" value="ECO:0007669"/>
    <property type="project" value="InterPro"/>
</dbReference>
<evidence type="ECO:0000259" key="2">
    <source>
        <dbReference type="Pfam" id="PF01909"/>
    </source>
</evidence>
<dbReference type="SUPFAM" id="SSF81301">
    <property type="entry name" value="Nucleotidyltransferase"/>
    <property type="match status" value="1"/>
</dbReference>
<protein>
    <recommendedName>
        <fullName evidence="2">Polymerase nucleotidyl transferase domain-containing protein</fullName>
    </recommendedName>
</protein>
<dbReference type="Pfam" id="PF01909">
    <property type="entry name" value="NTP_transf_2"/>
    <property type="match status" value="1"/>
</dbReference>
<reference evidence="3 4" key="1">
    <citation type="submission" date="2019-06" db="EMBL/GenBank/DDBJ databases">
        <title>Whole genome shotgun sequence of Nitrobacter winogradskyi NBRC 14297.</title>
        <authorList>
            <person name="Hosoyama A."/>
            <person name="Uohara A."/>
            <person name="Ohji S."/>
            <person name="Ichikawa N."/>
        </authorList>
    </citation>
    <scope>NUCLEOTIDE SEQUENCE [LARGE SCALE GENOMIC DNA]</scope>
    <source>
        <strain evidence="3 4">NBRC 14297</strain>
    </source>
</reference>
<name>A0A4Y3WEA1_NITWI</name>
<dbReference type="Proteomes" id="UP000318825">
    <property type="component" value="Unassembled WGS sequence"/>
</dbReference>
<accession>A0A4Y3WEA1</accession>
<dbReference type="EMBL" id="BJNF01000032">
    <property type="protein sequence ID" value="GEC15576.1"/>
    <property type="molecule type" value="Genomic_DNA"/>
</dbReference>
<evidence type="ECO:0000313" key="4">
    <source>
        <dbReference type="Proteomes" id="UP000318825"/>
    </source>
</evidence>
<dbReference type="InterPro" id="IPR002934">
    <property type="entry name" value="Polymerase_NTP_transf_dom"/>
</dbReference>
<keyword evidence="1" id="KW-0175">Coiled coil</keyword>